<dbReference type="SUPFAM" id="SSF53335">
    <property type="entry name" value="S-adenosyl-L-methionine-dependent methyltransferases"/>
    <property type="match status" value="1"/>
</dbReference>
<protein>
    <recommendedName>
        <fullName evidence="5">tRNA N(3)-cytidine methyltransferase</fullName>
        <ecNumber evidence="5">2.1.1.-</ecNumber>
    </recommendedName>
</protein>
<dbReference type="PANTHER" id="PTHR22809:SF11">
    <property type="entry name" value="TRNA N(3)-METHYLCYTIDINE METHYLTRANSFERASE METTL2"/>
    <property type="match status" value="1"/>
</dbReference>
<reference evidence="8" key="1">
    <citation type="submission" date="2025-05" db="UniProtKB">
        <authorList>
            <consortium name="Ensembl"/>
        </authorList>
    </citation>
    <scope>IDENTIFICATION</scope>
</reference>
<feature type="region of interest" description="Disordered" evidence="6">
    <location>
        <begin position="345"/>
        <end position="373"/>
    </location>
</feature>
<dbReference type="OMA" id="PAKYWDI"/>
<dbReference type="InterPro" id="IPR026113">
    <property type="entry name" value="METTL2/6/8-like"/>
</dbReference>
<feature type="domain" description="Methyltransferase type 12" evidence="7">
    <location>
        <begin position="155"/>
        <end position="257"/>
    </location>
</feature>
<dbReference type="Proteomes" id="UP000694388">
    <property type="component" value="Unplaced"/>
</dbReference>
<proteinExistence type="inferred from homology"/>
<accession>A0A8C4Q156</accession>
<feature type="compositionally biased region" description="Polar residues" evidence="6">
    <location>
        <begin position="357"/>
        <end position="373"/>
    </location>
</feature>
<dbReference type="GO" id="GO:0008033">
    <property type="term" value="P:tRNA processing"/>
    <property type="evidence" value="ECO:0007669"/>
    <property type="project" value="UniProtKB-KW"/>
</dbReference>
<keyword evidence="4" id="KW-0819">tRNA processing</keyword>
<dbReference type="InterPro" id="IPR029063">
    <property type="entry name" value="SAM-dependent_MTases_sf"/>
</dbReference>
<evidence type="ECO:0000313" key="8">
    <source>
        <dbReference type="Ensembl" id="ENSEBUP00000008419.1"/>
    </source>
</evidence>
<dbReference type="EC" id="2.1.1.-" evidence="5"/>
<dbReference type="AlphaFoldDB" id="A0A8C4Q156"/>
<dbReference type="CDD" id="cd02440">
    <property type="entry name" value="AdoMet_MTases"/>
    <property type="match status" value="1"/>
</dbReference>
<comment type="function">
    <text evidence="5">S-adenosyl-L-methionine-dependent methyltransferase.</text>
</comment>
<comment type="similarity">
    <text evidence="1 5">Belongs to the methyltransferase superfamily. METL family.</text>
</comment>
<evidence type="ECO:0000313" key="9">
    <source>
        <dbReference type="Proteomes" id="UP000694388"/>
    </source>
</evidence>
<dbReference type="PANTHER" id="PTHR22809">
    <property type="entry name" value="METHYLTRANSFERASE-RELATED"/>
    <property type="match status" value="1"/>
</dbReference>
<dbReference type="GeneTree" id="ENSGT00940000156059"/>
<evidence type="ECO:0000256" key="4">
    <source>
        <dbReference type="ARBA" id="ARBA00022694"/>
    </source>
</evidence>
<dbReference type="Ensembl" id="ENSEBUT00000008922.1">
    <property type="protein sequence ID" value="ENSEBUP00000008419.1"/>
    <property type="gene ID" value="ENSEBUG00000005418.1"/>
</dbReference>
<organism evidence="8 9">
    <name type="scientific">Eptatretus burgeri</name>
    <name type="common">Inshore hagfish</name>
    <dbReference type="NCBI Taxonomy" id="7764"/>
    <lineage>
        <taxon>Eukaryota</taxon>
        <taxon>Metazoa</taxon>
        <taxon>Chordata</taxon>
        <taxon>Craniata</taxon>
        <taxon>Vertebrata</taxon>
        <taxon>Cyclostomata</taxon>
        <taxon>Myxini</taxon>
        <taxon>Myxiniformes</taxon>
        <taxon>Myxinidae</taxon>
        <taxon>Eptatretinae</taxon>
        <taxon>Eptatretus</taxon>
    </lineage>
</organism>
<keyword evidence="9" id="KW-1185">Reference proteome</keyword>
<dbReference type="GO" id="GO:0052735">
    <property type="term" value="F:tRNA (cytidine-3-)-methyltransferase activity"/>
    <property type="evidence" value="ECO:0007669"/>
    <property type="project" value="TreeGrafter"/>
</dbReference>
<dbReference type="InterPro" id="IPR013217">
    <property type="entry name" value="Methyltransf_12"/>
</dbReference>
<evidence type="ECO:0000256" key="6">
    <source>
        <dbReference type="SAM" id="MobiDB-lite"/>
    </source>
</evidence>
<name>A0A8C4Q156_EPTBU</name>
<dbReference type="PIRSF" id="PIRSF037755">
    <property type="entry name" value="Mettl2_prd"/>
    <property type="match status" value="1"/>
</dbReference>
<dbReference type="Pfam" id="PF08242">
    <property type="entry name" value="Methyltransf_12"/>
    <property type="match status" value="1"/>
</dbReference>
<sequence length="373" mass="42842">MEPERKVPSSDGDGMQRPQFGRRFLADARHVFQHNAWDHVEWTPAQEEDARRKVEEQAEEKLSVELQELYDDEASEFWNGFYKIHENRFFKDRNWLFTEFPELRGGSISHDVGASCEAGFDHTAVPKEPLKRPSVQNTFHDCSNFPGSSTTLRIMEVGCGVGNTVFPILQTNSDREVFVYCCDFSSTAVDLVKAHPDYDPKRCHAFVHDLCTNAPYPMPCRSLDIIILIFVLSSINPDKVLAAVKRLTRLLRPGGLLLFRDYGRYDMAQLRFKKGRCIADNFYARGDGTRVYFFLPDEAANMFSQAGLVQEQHLVDRRLQVNRRRQVTMYRVWIQSKFRKPLCPPHSSDQHGLHVNKSISNSDGGTCTESVNR</sequence>
<keyword evidence="3 5" id="KW-0808">Transferase</keyword>
<dbReference type="GO" id="GO:0032259">
    <property type="term" value="P:methylation"/>
    <property type="evidence" value="ECO:0007669"/>
    <property type="project" value="UniProtKB-KW"/>
</dbReference>
<keyword evidence="2 5" id="KW-0489">Methyltransferase</keyword>
<dbReference type="Gene3D" id="3.40.50.150">
    <property type="entry name" value="Vaccinia Virus protein VP39"/>
    <property type="match status" value="1"/>
</dbReference>
<evidence type="ECO:0000259" key="7">
    <source>
        <dbReference type="Pfam" id="PF08242"/>
    </source>
</evidence>
<evidence type="ECO:0000256" key="2">
    <source>
        <dbReference type="ARBA" id="ARBA00022603"/>
    </source>
</evidence>
<dbReference type="Ensembl" id="ENSEBUT00000008886.1">
    <property type="protein sequence ID" value="ENSEBUP00000008383.1"/>
    <property type="gene ID" value="ENSEBUG00000005418.1"/>
</dbReference>
<evidence type="ECO:0000256" key="5">
    <source>
        <dbReference type="PIRNR" id="PIRNR037755"/>
    </source>
</evidence>
<evidence type="ECO:0000256" key="1">
    <source>
        <dbReference type="ARBA" id="ARBA00009725"/>
    </source>
</evidence>
<evidence type="ECO:0000256" key="3">
    <source>
        <dbReference type="ARBA" id="ARBA00022679"/>
    </source>
</evidence>